<evidence type="ECO:0000313" key="2">
    <source>
        <dbReference type="Proteomes" id="UP001454036"/>
    </source>
</evidence>
<organism evidence="1 2">
    <name type="scientific">Lithospermum erythrorhizon</name>
    <name type="common">Purple gromwell</name>
    <name type="synonym">Lithospermum officinale var. erythrorhizon</name>
    <dbReference type="NCBI Taxonomy" id="34254"/>
    <lineage>
        <taxon>Eukaryota</taxon>
        <taxon>Viridiplantae</taxon>
        <taxon>Streptophyta</taxon>
        <taxon>Embryophyta</taxon>
        <taxon>Tracheophyta</taxon>
        <taxon>Spermatophyta</taxon>
        <taxon>Magnoliopsida</taxon>
        <taxon>eudicotyledons</taxon>
        <taxon>Gunneridae</taxon>
        <taxon>Pentapetalae</taxon>
        <taxon>asterids</taxon>
        <taxon>lamiids</taxon>
        <taxon>Boraginales</taxon>
        <taxon>Boraginaceae</taxon>
        <taxon>Boraginoideae</taxon>
        <taxon>Lithospermeae</taxon>
        <taxon>Lithospermum</taxon>
    </lineage>
</organism>
<gene>
    <name evidence="1" type="ORF">LIER_29756</name>
</gene>
<name>A0AAV3RM85_LITER</name>
<reference evidence="1 2" key="1">
    <citation type="submission" date="2024-01" db="EMBL/GenBank/DDBJ databases">
        <title>The complete chloroplast genome sequence of Lithospermum erythrorhizon: insights into the phylogenetic relationship among Boraginaceae species and the maternal lineages of purple gromwells.</title>
        <authorList>
            <person name="Okada T."/>
            <person name="Watanabe K."/>
        </authorList>
    </citation>
    <scope>NUCLEOTIDE SEQUENCE [LARGE SCALE GENOMIC DNA]</scope>
</reference>
<dbReference type="InterPro" id="IPR036397">
    <property type="entry name" value="RNaseH_sf"/>
</dbReference>
<protein>
    <recommendedName>
        <fullName evidence="3">Transposase</fullName>
    </recommendedName>
</protein>
<dbReference type="Gene3D" id="3.30.420.10">
    <property type="entry name" value="Ribonuclease H-like superfamily/Ribonuclease H"/>
    <property type="match status" value="1"/>
</dbReference>
<accession>A0AAV3RM85</accession>
<sequence length="99" mass="11302">MQSPKTQKEAQRLTGRIAALTRFISRAGDPSLPFFKSIKRATKIEDLWAELDIDHRSPALSYPQAHAQVEVMNRVIFKAVKIRLQQEGGSWYQELPPVL</sequence>
<proteinExistence type="predicted"/>
<evidence type="ECO:0008006" key="3">
    <source>
        <dbReference type="Google" id="ProtNLM"/>
    </source>
</evidence>
<dbReference type="GO" id="GO:0003676">
    <property type="term" value="F:nucleic acid binding"/>
    <property type="evidence" value="ECO:0007669"/>
    <property type="project" value="InterPro"/>
</dbReference>
<dbReference type="Proteomes" id="UP001454036">
    <property type="component" value="Unassembled WGS sequence"/>
</dbReference>
<comment type="caution">
    <text evidence="1">The sequence shown here is derived from an EMBL/GenBank/DDBJ whole genome shotgun (WGS) entry which is preliminary data.</text>
</comment>
<dbReference type="AlphaFoldDB" id="A0AAV3RM85"/>
<keyword evidence="2" id="KW-1185">Reference proteome</keyword>
<evidence type="ECO:0000313" key="1">
    <source>
        <dbReference type="EMBL" id="GAA0177827.1"/>
    </source>
</evidence>
<dbReference type="EMBL" id="BAABME010010357">
    <property type="protein sequence ID" value="GAA0177827.1"/>
    <property type="molecule type" value="Genomic_DNA"/>
</dbReference>